<dbReference type="Proteomes" id="UP000051529">
    <property type="component" value="Unassembled WGS sequence"/>
</dbReference>
<dbReference type="RefSeq" id="WP_056985370.1">
    <property type="nucleotide sequence ID" value="NZ_JQBQ01000013.1"/>
</dbReference>
<name>A0A0R2KRI1_LACAM</name>
<sequence length="392" mass="44660">MTAEIGIINRRGIALAADSAMTVSTTNKVTVINDATKLFSLKNKNYVGMMIYQNEEFMNVPWEVIIDSFSDYMGDNVEPHLNNYVSLFLDYLNDLDIYTEQTEEQLILNNAWTALNYLPDNPQSIDEIEDALNKLQQTFHANKLIDMSVEELSQKYEKLINKVFETKYNHQANDLESLFVKTVMELITSTVMSNNYTGLIIAGYGSKDLFPSLYQLSIDGRINGQIKYKIETVDITEPKRCNTTGGIIPFAQSDVVKELISGIDPGLKNTITQQASNIINKLDQYIDSFYPSDNRMQDFKNSINSIVQQRYSYFTNYIKNNYSDPIVDFVESLSLNEMGKMAQTLVNLTSFRRKYAGDIRTVGGITKVLLISKANGPVWFNEGRVNENDYFE</sequence>
<protein>
    <submittedName>
        <fullName evidence="1">Uncharacterized protein</fullName>
    </submittedName>
</protein>
<dbReference type="EMBL" id="JQBQ01000013">
    <property type="protein sequence ID" value="KRN92233.1"/>
    <property type="molecule type" value="Genomic_DNA"/>
</dbReference>
<organism evidence="1 2">
    <name type="scientific">Lactobacillus amylovorus subsp. animalium DSM 16698</name>
    <dbReference type="NCBI Taxonomy" id="695563"/>
    <lineage>
        <taxon>Bacteria</taxon>
        <taxon>Bacillati</taxon>
        <taxon>Bacillota</taxon>
        <taxon>Bacilli</taxon>
        <taxon>Lactobacillales</taxon>
        <taxon>Lactobacillaceae</taxon>
        <taxon>Lactobacillus</taxon>
        <taxon>Lactobacillus amylovorus subsp. animalium</taxon>
    </lineage>
</organism>
<dbReference type="PATRIC" id="fig|695563.3.peg.306"/>
<proteinExistence type="predicted"/>
<dbReference type="AlphaFoldDB" id="A0A0R2KRI1"/>
<comment type="caution">
    <text evidence="1">The sequence shown here is derived from an EMBL/GenBank/DDBJ whole genome shotgun (WGS) entry which is preliminary data.</text>
</comment>
<gene>
    <name evidence="1" type="ORF">IV44_GL000288</name>
</gene>
<reference evidence="1 2" key="1">
    <citation type="journal article" date="2015" name="Genome Announc.">
        <title>Expanding the biotechnology potential of lactobacilli through comparative genomics of 213 strains and associated genera.</title>
        <authorList>
            <person name="Sun Z."/>
            <person name="Harris H.M."/>
            <person name="McCann A."/>
            <person name="Guo C."/>
            <person name="Argimon S."/>
            <person name="Zhang W."/>
            <person name="Yang X."/>
            <person name="Jeffery I.B."/>
            <person name="Cooney J.C."/>
            <person name="Kagawa T.F."/>
            <person name="Liu W."/>
            <person name="Song Y."/>
            <person name="Salvetti E."/>
            <person name="Wrobel A."/>
            <person name="Rasinkangas P."/>
            <person name="Parkhill J."/>
            <person name="Rea M.C."/>
            <person name="O'Sullivan O."/>
            <person name="Ritari J."/>
            <person name="Douillard F.P."/>
            <person name="Paul Ross R."/>
            <person name="Yang R."/>
            <person name="Briner A.E."/>
            <person name="Felis G.E."/>
            <person name="de Vos W.M."/>
            <person name="Barrangou R."/>
            <person name="Klaenhammer T.R."/>
            <person name="Caufield P.W."/>
            <person name="Cui Y."/>
            <person name="Zhang H."/>
            <person name="O'Toole P.W."/>
        </authorList>
    </citation>
    <scope>NUCLEOTIDE SEQUENCE [LARGE SCALE GENOMIC DNA]</scope>
    <source>
        <strain evidence="1 2">DSM 16698</strain>
    </source>
</reference>
<evidence type="ECO:0000313" key="1">
    <source>
        <dbReference type="EMBL" id="KRN92233.1"/>
    </source>
</evidence>
<accession>A0A0R2KRI1</accession>
<evidence type="ECO:0000313" key="2">
    <source>
        <dbReference type="Proteomes" id="UP000051529"/>
    </source>
</evidence>